<dbReference type="PROSITE" id="PS50158">
    <property type="entry name" value="ZF_CCHC"/>
    <property type="match status" value="1"/>
</dbReference>
<keyword evidence="1" id="KW-0479">Metal-binding</keyword>
<dbReference type="AlphaFoldDB" id="A0A9N9KJK4"/>
<keyword evidence="4" id="KW-1185">Reference proteome</keyword>
<dbReference type="Gene3D" id="4.10.60.10">
    <property type="entry name" value="Zinc finger, CCHC-type"/>
    <property type="match status" value="1"/>
</dbReference>
<dbReference type="GO" id="GO:0003676">
    <property type="term" value="F:nucleic acid binding"/>
    <property type="evidence" value="ECO:0007669"/>
    <property type="project" value="InterPro"/>
</dbReference>
<comment type="caution">
    <text evidence="3">The sequence shown here is derived from an EMBL/GenBank/DDBJ whole genome shotgun (WGS) entry which is preliminary data.</text>
</comment>
<dbReference type="Proteomes" id="UP000789759">
    <property type="component" value="Unassembled WGS sequence"/>
</dbReference>
<keyword evidence="1" id="KW-0862">Zinc</keyword>
<evidence type="ECO:0000259" key="2">
    <source>
        <dbReference type="PROSITE" id="PS50158"/>
    </source>
</evidence>
<dbReference type="SUPFAM" id="SSF57756">
    <property type="entry name" value="Retrovirus zinc finger-like domains"/>
    <property type="match status" value="1"/>
</dbReference>
<evidence type="ECO:0000313" key="3">
    <source>
        <dbReference type="EMBL" id="CAG8837100.1"/>
    </source>
</evidence>
<feature type="domain" description="CCHC-type" evidence="2">
    <location>
        <begin position="30"/>
        <end position="43"/>
    </location>
</feature>
<evidence type="ECO:0000313" key="4">
    <source>
        <dbReference type="Proteomes" id="UP000789759"/>
    </source>
</evidence>
<dbReference type="EMBL" id="CAJVQA010080423">
    <property type="protein sequence ID" value="CAG8837100.1"/>
    <property type="molecule type" value="Genomic_DNA"/>
</dbReference>
<proteinExistence type="predicted"/>
<sequence>INLAQKTTPTTVNYADTSNQAPPIRQLPTCYYCGCTGHFIAKCNARGQDQQSQRPRQSE</sequence>
<dbReference type="InterPro" id="IPR001878">
    <property type="entry name" value="Znf_CCHC"/>
</dbReference>
<evidence type="ECO:0000256" key="1">
    <source>
        <dbReference type="PROSITE-ProRule" id="PRU00047"/>
    </source>
</evidence>
<dbReference type="GO" id="GO:0008270">
    <property type="term" value="F:zinc ion binding"/>
    <property type="evidence" value="ECO:0007669"/>
    <property type="project" value="UniProtKB-KW"/>
</dbReference>
<gene>
    <name evidence="3" type="ORF">CPELLU_LOCUS21499</name>
</gene>
<organism evidence="3 4">
    <name type="scientific">Cetraspora pellucida</name>
    <dbReference type="NCBI Taxonomy" id="1433469"/>
    <lineage>
        <taxon>Eukaryota</taxon>
        <taxon>Fungi</taxon>
        <taxon>Fungi incertae sedis</taxon>
        <taxon>Mucoromycota</taxon>
        <taxon>Glomeromycotina</taxon>
        <taxon>Glomeromycetes</taxon>
        <taxon>Diversisporales</taxon>
        <taxon>Gigasporaceae</taxon>
        <taxon>Cetraspora</taxon>
    </lineage>
</organism>
<name>A0A9N9KJK4_9GLOM</name>
<feature type="non-terminal residue" evidence="3">
    <location>
        <position position="1"/>
    </location>
</feature>
<accession>A0A9N9KJK4</accession>
<reference evidence="3" key="1">
    <citation type="submission" date="2021-06" db="EMBL/GenBank/DDBJ databases">
        <authorList>
            <person name="Kallberg Y."/>
            <person name="Tangrot J."/>
            <person name="Rosling A."/>
        </authorList>
    </citation>
    <scope>NUCLEOTIDE SEQUENCE</scope>
    <source>
        <strain evidence="3">FL966</strain>
    </source>
</reference>
<protein>
    <submittedName>
        <fullName evidence="3">20184_t:CDS:1</fullName>
    </submittedName>
</protein>
<dbReference type="InterPro" id="IPR036875">
    <property type="entry name" value="Znf_CCHC_sf"/>
</dbReference>
<keyword evidence="1" id="KW-0863">Zinc-finger</keyword>